<evidence type="ECO:0000256" key="1">
    <source>
        <dbReference type="SAM" id="SignalP"/>
    </source>
</evidence>
<evidence type="ECO:0000313" key="3">
    <source>
        <dbReference type="Proteomes" id="UP000295722"/>
    </source>
</evidence>
<keyword evidence="3" id="KW-1185">Reference proteome</keyword>
<dbReference type="Proteomes" id="UP000295722">
    <property type="component" value="Unassembled WGS sequence"/>
</dbReference>
<dbReference type="AlphaFoldDB" id="A0A4R5M372"/>
<proteinExistence type="predicted"/>
<dbReference type="OrthoDB" id="9135787at2"/>
<keyword evidence="1" id="KW-0732">Signal</keyword>
<feature type="signal peptide" evidence="1">
    <location>
        <begin position="1"/>
        <end position="28"/>
    </location>
</feature>
<feature type="chain" id="PRO_5021017482" evidence="1">
    <location>
        <begin position="29"/>
        <end position="255"/>
    </location>
</feature>
<name>A0A4R5M372_9BURK</name>
<accession>A0A4R5M372</accession>
<comment type="caution">
    <text evidence="2">The sequence shown here is derived from an EMBL/GenBank/DDBJ whole genome shotgun (WGS) entry which is preliminary data.</text>
</comment>
<organism evidence="2 3">
    <name type="scientific">Paraburkholderia silviterrae</name>
    <dbReference type="NCBI Taxonomy" id="2528715"/>
    <lineage>
        <taxon>Bacteria</taxon>
        <taxon>Pseudomonadati</taxon>
        <taxon>Pseudomonadota</taxon>
        <taxon>Betaproteobacteria</taxon>
        <taxon>Burkholderiales</taxon>
        <taxon>Burkholderiaceae</taxon>
        <taxon>Paraburkholderia</taxon>
    </lineage>
</organism>
<reference evidence="2 3" key="1">
    <citation type="submission" date="2019-03" db="EMBL/GenBank/DDBJ databases">
        <title>Paraburkholderia sp. 4M-K11, isolated from subtropical forest soil.</title>
        <authorList>
            <person name="Gao Z.-H."/>
            <person name="Qiu L.-H."/>
        </authorList>
    </citation>
    <scope>NUCLEOTIDE SEQUENCE [LARGE SCALE GENOMIC DNA]</scope>
    <source>
        <strain evidence="2 3">4M-K11</strain>
    </source>
</reference>
<gene>
    <name evidence="2" type="ORF">EYW47_27985</name>
</gene>
<dbReference type="RefSeq" id="WP_133198091.1">
    <property type="nucleotide sequence ID" value="NZ_JBHUCW010000003.1"/>
</dbReference>
<evidence type="ECO:0000313" key="2">
    <source>
        <dbReference type="EMBL" id="TDG20003.1"/>
    </source>
</evidence>
<protein>
    <submittedName>
        <fullName evidence="2">Uncharacterized protein</fullName>
    </submittedName>
</protein>
<dbReference type="EMBL" id="SMRP01000018">
    <property type="protein sequence ID" value="TDG20003.1"/>
    <property type="molecule type" value="Genomic_DNA"/>
</dbReference>
<sequence>MVIRNSMTQRLKSLILISIAAASFWQFDACSGTENPANTSDAGDFVFGVMNGVNLKIPRYYLFAPVIHEGEPRIDISGIAQTAHKDPEIDTFGMLLRMSNLQPIRTEQDKQDWLVASRQTMFMRSWLMVSLDKRYHLNLDKDRPDMIPEWGPYILDKNHPFNLMHFESVQSVDDGMEQMYGHVEYFYDKTTDTTIFCQTFRMRVTPFSTFDICQQRFLVPKLHVMASATYTKKDLYKWPEIEGRIVALIDSFARN</sequence>